<dbReference type="AlphaFoldDB" id="A0A178J7G0"/>
<proteinExistence type="predicted"/>
<evidence type="ECO:0000313" key="4">
    <source>
        <dbReference type="EMBL" id="OAM97831.1"/>
    </source>
</evidence>
<dbReference type="SUPFAM" id="SSF56601">
    <property type="entry name" value="beta-lactamase/transpeptidase-like"/>
    <property type="match status" value="1"/>
</dbReference>
<dbReference type="EMBL" id="LUAX01000007">
    <property type="protein sequence ID" value="OAM97831.1"/>
    <property type="molecule type" value="Genomic_DNA"/>
</dbReference>
<dbReference type="RefSeq" id="WP_069668998.1">
    <property type="nucleotide sequence ID" value="NZ_JAPFIM010000018.1"/>
</dbReference>
<gene>
    <name evidence="4" type="ORF">AZ468_20075</name>
    <name evidence="3" type="ORF">OPW20_04465</name>
</gene>
<dbReference type="InterPro" id="IPR012338">
    <property type="entry name" value="Beta-lactam/transpept-like"/>
</dbReference>
<dbReference type="Gene3D" id="3.40.710.10">
    <property type="entry name" value="DD-peptidase/beta-lactamase superfamily"/>
    <property type="match status" value="1"/>
</dbReference>
<evidence type="ECO:0000313" key="3">
    <source>
        <dbReference type="EMBL" id="MDC5739304.1"/>
    </source>
</evidence>
<evidence type="ECO:0000259" key="2">
    <source>
        <dbReference type="Pfam" id="PF00144"/>
    </source>
</evidence>
<feature type="signal peptide" evidence="1">
    <location>
        <begin position="1"/>
        <end position="19"/>
    </location>
</feature>
<dbReference type="Proteomes" id="UP001150001">
    <property type="component" value="Unassembled WGS sequence"/>
</dbReference>
<keyword evidence="1" id="KW-0732">Signal</keyword>
<dbReference type="Pfam" id="PF00144">
    <property type="entry name" value="Beta-lactamase"/>
    <property type="match status" value="1"/>
</dbReference>
<evidence type="ECO:0000313" key="5">
    <source>
        <dbReference type="Proteomes" id="UP000094761"/>
    </source>
</evidence>
<dbReference type="OrthoDB" id="9814204at2"/>
<evidence type="ECO:0000313" key="6">
    <source>
        <dbReference type="Proteomes" id="UP001150001"/>
    </source>
</evidence>
<dbReference type="PANTHER" id="PTHR43283">
    <property type="entry name" value="BETA-LACTAMASE-RELATED"/>
    <property type="match status" value="1"/>
</dbReference>
<dbReference type="EMBL" id="JAPFIT010000010">
    <property type="protein sequence ID" value="MDC5739304.1"/>
    <property type="molecule type" value="Genomic_DNA"/>
</dbReference>
<reference evidence="3" key="2">
    <citation type="submission" date="2022-11" db="EMBL/GenBank/DDBJ databases">
        <title>Role of the vibriolysin VemA secreted by the emergent pathogen Vibrio europaeus in the colonization of Manila clam mucus.</title>
        <authorList>
            <person name="Martinez C."/>
            <person name="Rodriguez S."/>
            <person name="Vences A."/>
            <person name="Barja J.L."/>
            <person name="Toranzo A.E."/>
            <person name="Dubert J."/>
        </authorList>
    </citation>
    <scope>NUCLEOTIDE SEQUENCE</scope>
    <source>
        <strain evidence="3">3454</strain>
    </source>
</reference>
<accession>A0A178J7G0</accession>
<organism evidence="4 5">
    <name type="scientific">Vibrio europaeus</name>
    <dbReference type="NCBI Taxonomy" id="300876"/>
    <lineage>
        <taxon>Bacteria</taxon>
        <taxon>Pseudomonadati</taxon>
        <taxon>Pseudomonadota</taxon>
        <taxon>Gammaproteobacteria</taxon>
        <taxon>Vibrionales</taxon>
        <taxon>Vibrionaceae</taxon>
        <taxon>Vibrio</taxon>
        <taxon>Vibrio oreintalis group</taxon>
    </lineage>
</organism>
<feature type="chain" id="PRO_5044550482" evidence="1">
    <location>
        <begin position="20"/>
        <end position="419"/>
    </location>
</feature>
<dbReference type="GeneID" id="78078026"/>
<name>A0A178J7G0_9VIBR</name>
<protein>
    <submittedName>
        <fullName evidence="3">Beta-lactamase family protein</fullName>
    </submittedName>
</protein>
<dbReference type="InterPro" id="IPR050789">
    <property type="entry name" value="Diverse_Enzym_Activities"/>
</dbReference>
<dbReference type="InterPro" id="IPR001466">
    <property type="entry name" value="Beta-lactam-related"/>
</dbReference>
<reference evidence="4 5" key="1">
    <citation type="submission" date="2016-03" db="EMBL/GenBank/DDBJ databases">
        <title>Draft genome sequence of the Vibrio tubiashii subs. europaeus.</title>
        <authorList>
            <person name="Spinard E."/>
            <person name="Dubert J."/>
            <person name="Nelson D.R."/>
            <person name="Barja J.L."/>
        </authorList>
    </citation>
    <scope>NUCLEOTIDE SEQUENCE [LARGE SCALE GENOMIC DNA]</scope>
    <source>
        <strain evidence="5">PP-638</strain>
        <strain evidence="4">PP2-638</strain>
    </source>
</reference>
<sequence length="419" mass="46797">MKKEISLAISSAIAFSVQAASFHQTDHEFLQQSATFGVTQANWDDSEMVATTFPNAYKFTRYYQIPKGGLQPEPLELVNSLNLSKIKAMDADGLQTLDVILQDRLKNHSMVVIKDNKVIHQHFDNGMTENSTHLGMSVTKSFTATLAGIAVAEGKLDMSKHLEAYLPEFVGTAFEGVTIQEIADMRSGLGIKTPPYKSWDTRMTQAQEWNGKNESGLHGVQDYLLLIKDEKYPDGEVYQYQDPNTEVLGKVIEKVTGKNLASYFEEKIWSQVGVENDAYWMTDPDKYVVASGGLNMTTRDLARVGKIIVNDGKNYQGKQIIPEQFLSNIWQGNEDVRNAWEKGKEYALCHDAWYKDQFRVLNIEGHKILAMAGIHGQILAVDKDSGVVIAMNGGYPQTETPRMASLIFQVVTAILKAVQ</sequence>
<dbReference type="PANTHER" id="PTHR43283:SF7">
    <property type="entry name" value="BETA-LACTAMASE-RELATED DOMAIN-CONTAINING PROTEIN"/>
    <property type="match status" value="1"/>
</dbReference>
<evidence type="ECO:0000256" key="1">
    <source>
        <dbReference type="SAM" id="SignalP"/>
    </source>
</evidence>
<keyword evidence="6" id="KW-1185">Reference proteome</keyword>
<feature type="domain" description="Beta-lactamase-related" evidence="2">
    <location>
        <begin position="109"/>
        <end position="410"/>
    </location>
</feature>
<comment type="caution">
    <text evidence="4">The sequence shown here is derived from an EMBL/GenBank/DDBJ whole genome shotgun (WGS) entry which is preliminary data.</text>
</comment>
<dbReference type="Proteomes" id="UP000094761">
    <property type="component" value="Unassembled WGS sequence"/>
</dbReference>